<dbReference type="AlphaFoldDB" id="A0A286GMF7"/>
<accession>A0A286GMF7</accession>
<dbReference type="OrthoDB" id="235973at2"/>
<dbReference type="Gene3D" id="1.10.620.20">
    <property type="entry name" value="Ribonucleotide Reductase, subunit A"/>
    <property type="match status" value="1"/>
</dbReference>
<organism evidence="1 2">
    <name type="scientific">Caenispirillum bisanense</name>
    <dbReference type="NCBI Taxonomy" id="414052"/>
    <lineage>
        <taxon>Bacteria</taxon>
        <taxon>Pseudomonadati</taxon>
        <taxon>Pseudomonadota</taxon>
        <taxon>Alphaproteobacteria</taxon>
        <taxon>Rhodospirillales</taxon>
        <taxon>Novispirillaceae</taxon>
        <taxon>Caenispirillum</taxon>
    </lineage>
</organism>
<dbReference type="NCBIfam" id="TIGR03225">
    <property type="entry name" value="benzo_boxB"/>
    <property type="match status" value="1"/>
</dbReference>
<protein>
    <submittedName>
        <fullName evidence="1">Benzoyl-CoA oxygenase, component B</fullName>
    </submittedName>
</protein>
<reference evidence="1 2" key="1">
    <citation type="submission" date="2017-09" db="EMBL/GenBank/DDBJ databases">
        <authorList>
            <person name="Ehlers B."/>
            <person name="Leendertz F.H."/>
        </authorList>
    </citation>
    <scope>NUCLEOTIDE SEQUENCE [LARGE SCALE GENOMIC DNA]</scope>
    <source>
        <strain evidence="1 2">USBA 140</strain>
    </source>
</reference>
<dbReference type="InterPro" id="IPR012348">
    <property type="entry name" value="RNR-like"/>
</dbReference>
<proteinExistence type="predicted"/>
<dbReference type="EMBL" id="OCNJ01000005">
    <property type="protein sequence ID" value="SOD96269.1"/>
    <property type="molecule type" value="Genomic_DNA"/>
</dbReference>
<gene>
    <name evidence="1" type="ORF">SAMN05421508_105241</name>
</gene>
<sequence>MQNIDYETLIPNNVNLAGDRRLQRALEQWHPNFIQWWMDMGPDGFQELDVYLRTAISVDPKGWAHFGYVKMPEYRWGIFLAPQEEDRKIGFGRHKGEPVWQEVPGEYRAMLRRLIAIQGDTEPASVEQQRHLGKTAPSLYDMRNLFQVNVEEGRHLWAMVYLLQAYFGRDGREEAEALLQRRSGNADKPRMLGAFNEDTPDWLSFFMFTFFTDRDGKYQLEALAQSGFDPLARTTRFMLTEEAHHMFVGETGVGRTIERTCQAMTEAGITDPYNVDAIRALGVIDLPTLQRYVNFHFTVSMDLFGQETSTNAANAFNAGIKGRYREHAIDDDHQLLDSTYPVLKLVDGQFRTEEEPALNALNARLRDDYIKDCAAGVGRWNKAIAKAGIDFEIALPHQAFNRQVGQFAGLHVDPQGSIISADRWDAGQAEWLPSLADRTYVASLMVQCLDKGRYAGWIAPPKVGVDQKPGDFEYVRIEGVAAE</sequence>
<keyword evidence="2" id="KW-1185">Reference proteome</keyword>
<dbReference type="Proteomes" id="UP000219621">
    <property type="component" value="Unassembled WGS sequence"/>
</dbReference>
<evidence type="ECO:0000313" key="2">
    <source>
        <dbReference type="Proteomes" id="UP000219621"/>
    </source>
</evidence>
<dbReference type="PANTHER" id="PTHR30458">
    <property type="entry name" value="PHENYLACETIC ACID DEGRADATION PROTEIN PAA"/>
    <property type="match status" value="1"/>
</dbReference>
<evidence type="ECO:0000313" key="1">
    <source>
        <dbReference type="EMBL" id="SOD96269.1"/>
    </source>
</evidence>
<dbReference type="GO" id="GO:0005829">
    <property type="term" value="C:cytosol"/>
    <property type="evidence" value="ECO:0007669"/>
    <property type="project" value="TreeGrafter"/>
</dbReference>
<dbReference type="InterPro" id="IPR017635">
    <property type="entry name" value="Benzoyl_CoA_Oase_BoxB"/>
</dbReference>
<dbReference type="InterPro" id="IPR009078">
    <property type="entry name" value="Ferritin-like_SF"/>
</dbReference>
<dbReference type="SUPFAM" id="SSF47240">
    <property type="entry name" value="Ferritin-like"/>
    <property type="match status" value="1"/>
</dbReference>
<dbReference type="RefSeq" id="WP_097279614.1">
    <property type="nucleotide sequence ID" value="NZ_OCNJ01000005.1"/>
</dbReference>
<dbReference type="InterPro" id="IPR052703">
    <property type="entry name" value="Aromatic_CoA_ox/epox"/>
</dbReference>
<dbReference type="GO" id="GO:0010124">
    <property type="term" value="P:phenylacetate catabolic process"/>
    <property type="evidence" value="ECO:0007669"/>
    <property type="project" value="TreeGrafter"/>
</dbReference>
<name>A0A286GMF7_9PROT</name>
<dbReference type="PANTHER" id="PTHR30458:SF0">
    <property type="entry name" value="1,2-PHENYLACETYL-COA EPOXIDASE, SUBUNIT C"/>
    <property type="match status" value="1"/>
</dbReference>
<dbReference type="GO" id="GO:0016491">
    <property type="term" value="F:oxidoreductase activity"/>
    <property type="evidence" value="ECO:0007669"/>
    <property type="project" value="InterPro"/>
</dbReference>